<dbReference type="AlphaFoldDB" id="A0A3A3YZJ4"/>
<evidence type="ECO:0000313" key="2">
    <source>
        <dbReference type="EMBL" id="RJK95489.1"/>
    </source>
</evidence>
<evidence type="ECO:0000256" key="1">
    <source>
        <dbReference type="SAM" id="Phobius"/>
    </source>
</evidence>
<feature type="transmembrane region" description="Helical" evidence="1">
    <location>
        <begin position="60"/>
        <end position="80"/>
    </location>
</feature>
<name>A0A3A3YZJ4_9ACTN</name>
<proteinExistence type="predicted"/>
<keyword evidence="3" id="KW-1185">Reference proteome</keyword>
<keyword evidence="1" id="KW-0472">Membrane</keyword>
<dbReference type="Proteomes" id="UP000265614">
    <property type="component" value="Unassembled WGS sequence"/>
</dbReference>
<organism evidence="2 3">
    <name type="scientific">Vallicoccus soli</name>
    <dbReference type="NCBI Taxonomy" id="2339232"/>
    <lineage>
        <taxon>Bacteria</taxon>
        <taxon>Bacillati</taxon>
        <taxon>Actinomycetota</taxon>
        <taxon>Actinomycetes</taxon>
        <taxon>Motilibacterales</taxon>
        <taxon>Vallicoccaceae</taxon>
        <taxon>Vallicoccus</taxon>
    </lineage>
</organism>
<gene>
    <name evidence="2" type="ORF">D5H78_11390</name>
</gene>
<keyword evidence="1" id="KW-0812">Transmembrane</keyword>
<protein>
    <submittedName>
        <fullName evidence="2">DUF3017 domain-containing protein</fullName>
    </submittedName>
</protein>
<dbReference type="Pfam" id="PF11222">
    <property type="entry name" value="DUF3017"/>
    <property type="match status" value="1"/>
</dbReference>
<keyword evidence="1" id="KW-1133">Transmembrane helix</keyword>
<comment type="caution">
    <text evidence="2">The sequence shown here is derived from an EMBL/GenBank/DDBJ whole genome shotgun (WGS) entry which is preliminary data.</text>
</comment>
<sequence>MREWPAALVLGSVLAGLVVVAADRFRPGSALLAASLLLAAVLRAVLPERRAGLLAVRGRVVDVAVLAAIGAGLVVLTVVVPPPA</sequence>
<reference evidence="2 3" key="1">
    <citation type="submission" date="2018-09" db="EMBL/GenBank/DDBJ databases">
        <title>YIM 75000 draft genome.</title>
        <authorList>
            <person name="Tang S."/>
            <person name="Feng Y."/>
        </authorList>
    </citation>
    <scope>NUCLEOTIDE SEQUENCE [LARGE SCALE GENOMIC DNA]</scope>
    <source>
        <strain evidence="2 3">YIM 75000</strain>
    </source>
</reference>
<feature type="transmembrane region" description="Helical" evidence="1">
    <location>
        <begin position="31"/>
        <end position="48"/>
    </location>
</feature>
<dbReference type="EMBL" id="QZEZ01000005">
    <property type="protein sequence ID" value="RJK95489.1"/>
    <property type="molecule type" value="Genomic_DNA"/>
</dbReference>
<accession>A0A3A3YZJ4</accession>
<dbReference type="InterPro" id="IPR021385">
    <property type="entry name" value="DUF3017"/>
</dbReference>
<evidence type="ECO:0000313" key="3">
    <source>
        <dbReference type="Proteomes" id="UP000265614"/>
    </source>
</evidence>